<dbReference type="Proteomes" id="UP000294911">
    <property type="component" value="Unassembled WGS sequence"/>
</dbReference>
<sequence length="203" mass="22393">MSARAAASSRSSLTLVVLALLFESPMHPYRMQKLIKERGQDKLVNVKSRQSIQQTVERLERDGLVASSGSTQSGRYPQRTIYTLTKDGRAELMGSLHRRLAQPADEYPLFPAALAFLAVTTPEAAAELLTERHSRLASELADLREATAAASTSLSRVFLIENDYAIAIKEAELNWLARTIAALNSGELSWNTQELIEAQPQDP</sequence>
<dbReference type="AlphaFoldDB" id="A0A4R2QSC1"/>
<dbReference type="PANTHER" id="PTHR43252">
    <property type="entry name" value="TRANSCRIPTIONAL REGULATOR YQJI"/>
    <property type="match status" value="1"/>
</dbReference>
<name>A0A4R2QSC1_9PSEU</name>
<dbReference type="OrthoDB" id="8443918at2"/>
<keyword evidence="3" id="KW-1185">Reference proteome</keyword>
<gene>
    <name evidence="2" type="ORF">EV191_106178</name>
</gene>
<dbReference type="InterPro" id="IPR036390">
    <property type="entry name" value="WH_DNA-bd_sf"/>
</dbReference>
<feature type="domain" description="Transcription regulator PadR N-terminal" evidence="1">
    <location>
        <begin position="17"/>
        <end position="92"/>
    </location>
</feature>
<evidence type="ECO:0000313" key="2">
    <source>
        <dbReference type="EMBL" id="TCP52014.1"/>
    </source>
</evidence>
<evidence type="ECO:0000313" key="3">
    <source>
        <dbReference type="Proteomes" id="UP000294911"/>
    </source>
</evidence>
<accession>A0A4R2QSC1</accession>
<dbReference type="InterPro" id="IPR036388">
    <property type="entry name" value="WH-like_DNA-bd_sf"/>
</dbReference>
<proteinExistence type="predicted"/>
<comment type="caution">
    <text evidence="2">The sequence shown here is derived from an EMBL/GenBank/DDBJ whole genome shotgun (WGS) entry which is preliminary data.</text>
</comment>
<organism evidence="2 3">
    <name type="scientific">Tamaricihabitans halophyticus</name>
    <dbReference type="NCBI Taxonomy" id="1262583"/>
    <lineage>
        <taxon>Bacteria</taxon>
        <taxon>Bacillati</taxon>
        <taxon>Actinomycetota</taxon>
        <taxon>Actinomycetes</taxon>
        <taxon>Pseudonocardiales</taxon>
        <taxon>Pseudonocardiaceae</taxon>
        <taxon>Tamaricihabitans</taxon>
    </lineage>
</organism>
<evidence type="ECO:0000259" key="1">
    <source>
        <dbReference type="Pfam" id="PF03551"/>
    </source>
</evidence>
<dbReference type="InterPro" id="IPR005149">
    <property type="entry name" value="Tscrpt_reg_PadR_N"/>
</dbReference>
<dbReference type="RefSeq" id="WP_132877866.1">
    <property type="nucleotide sequence ID" value="NZ_SLXQ01000006.1"/>
</dbReference>
<reference evidence="2 3" key="1">
    <citation type="submission" date="2019-03" db="EMBL/GenBank/DDBJ databases">
        <title>Genomic Encyclopedia of Type Strains, Phase IV (KMG-IV): sequencing the most valuable type-strain genomes for metagenomic binning, comparative biology and taxonomic classification.</title>
        <authorList>
            <person name="Goeker M."/>
        </authorList>
    </citation>
    <scope>NUCLEOTIDE SEQUENCE [LARGE SCALE GENOMIC DNA]</scope>
    <source>
        <strain evidence="2 3">DSM 45765</strain>
    </source>
</reference>
<dbReference type="Pfam" id="PF03551">
    <property type="entry name" value="PadR"/>
    <property type="match status" value="1"/>
</dbReference>
<dbReference type="PANTHER" id="PTHR43252:SF6">
    <property type="entry name" value="NEGATIVE TRANSCRIPTION REGULATOR PADR"/>
    <property type="match status" value="1"/>
</dbReference>
<dbReference type="SUPFAM" id="SSF46785">
    <property type="entry name" value="Winged helix' DNA-binding domain"/>
    <property type="match status" value="1"/>
</dbReference>
<dbReference type="EMBL" id="SLXQ01000006">
    <property type="protein sequence ID" value="TCP52014.1"/>
    <property type="molecule type" value="Genomic_DNA"/>
</dbReference>
<protein>
    <submittedName>
        <fullName evidence="2">PadR family transcriptional regulator</fullName>
    </submittedName>
</protein>
<dbReference type="Gene3D" id="1.10.10.10">
    <property type="entry name" value="Winged helix-like DNA-binding domain superfamily/Winged helix DNA-binding domain"/>
    <property type="match status" value="1"/>
</dbReference>